<keyword evidence="11" id="KW-1185">Reference proteome</keyword>
<dbReference type="PANTHER" id="PTHR43654:SF1">
    <property type="entry name" value="ISOPENTENYL PHOSPHATE KINASE"/>
    <property type="match status" value="1"/>
</dbReference>
<dbReference type="InterPro" id="IPR001048">
    <property type="entry name" value="Asp/Glu/Uridylate_kinase"/>
</dbReference>
<dbReference type="GO" id="GO:0004349">
    <property type="term" value="F:glutamate 5-kinase activity"/>
    <property type="evidence" value="ECO:0007669"/>
    <property type="project" value="UniProtKB-UniRule"/>
</dbReference>
<dbReference type="Gene3D" id="3.40.1160.10">
    <property type="entry name" value="Acetylglutamate kinase-like"/>
    <property type="match status" value="1"/>
</dbReference>
<dbReference type="InterPro" id="IPR036393">
    <property type="entry name" value="AceGlu_kinase-like_sf"/>
</dbReference>
<evidence type="ECO:0000313" key="11">
    <source>
        <dbReference type="Proteomes" id="UP000464954"/>
    </source>
</evidence>
<protein>
    <recommendedName>
        <fullName evidence="8">Glutamate 5-kinase</fullName>
        <ecNumber evidence="8">2.7.2.11</ecNumber>
    </recommendedName>
    <alternativeName>
        <fullName evidence="8">Gamma-glutamyl kinase</fullName>
        <shortName evidence="8">GK</shortName>
    </alternativeName>
</protein>
<gene>
    <name evidence="8 10" type="primary">proB</name>
    <name evidence="10" type="ORF">GT409_08975</name>
</gene>
<keyword evidence="1 8" id="KW-0963">Cytoplasm</keyword>
<evidence type="ECO:0000256" key="5">
    <source>
        <dbReference type="ARBA" id="ARBA00022741"/>
    </source>
</evidence>
<comment type="function">
    <text evidence="8">Catalyzes the transfer of a phosphate group to glutamate to form L-glutamate 5-phosphate.</text>
</comment>
<dbReference type="UniPathway" id="UPA00098">
    <property type="reaction ID" value="UER00359"/>
</dbReference>
<comment type="caution">
    <text evidence="8">Lacks conserved residue(s) required for the propagation of feature annotation.</text>
</comment>
<dbReference type="HAMAP" id="MF_00456">
    <property type="entry name" value="ProB"/>
    <property type="match status" value="1"/>
</dbReference>
<keyword evidence="5 8" id="KW-0547">Nucleotide-binding</keyword>
<keyword evidence="2 8" id="KW-0028">Amino-acid biosynthesis</keyword>
<dbReference type="EC" id="2.7.2.11" evidence="8"/>
<dbReference type="Pfam" id="PF00696">
    <property type="entry name" value="AA_kinase"/>
    <property type="match status" value="1"/>
</dbReference>
<keyword evidence="7 8" id="KW-0067">ATP-binding</keyword>
<dbReference type="InterPro" id="IPR011529">
    <property type="entry name" value="Glu_5kinase"/>
</dbReference>
<dbReference type="RefSeq" id="WP_160628765.1">
    <property type="nucleotide sequence ID" value="NZ_CP047593.1"/>
</dbReference>
<dbReference type="PRINTS" id="PR00474">
    <property type="entry name" value="GLU5KINASE"/>
</dbReference>
<feature type="binding site" evidence="8">
    <location>
        <begin position="212"/>
        <end position="218"/>
    </location>
    <ligand>
        <name>ATP</name>
        <dbReference type="ChEBI" id="CHEBI:30616"/>
    </ligand>
</feature>
<proteinExistence type="inferred from homology"/>
<dbReference type="GO" id="GO:0005829">
    <property type="term" value="C:cytosol"/>
    <property type="evidence" value="ECO:0007669"/>
    <property type="project" value="TreeGrafter"/>
</dbReference>
<dbReference type="EMBL" id="CP047593">
    <property type="protein sequence ID" value="QHI69583.1"/>
    <property type="molecule type" value="Genomic_DNA"/>
</dbReference>
<dbReference type="SUPFAM" id="SSF53633">
    <property type="entry name" value="Carbamate kinase-like"/>
    <property type="match status" value="1"/>
</dbReference>
<dbReference type="PANTHER" id="PTHR43654">
    <property type="entry name" value="GLUTAMATE 5-KINASE"/>
    <property type="match status" value="1"/>
</dbReference>
<evidence type="ECO:0000256" key="8">
    <source>
        <dbReference type="HAMAP-Rule" id="MF_00456"/>
    </source>
</evidence>
<dbReference type="InterPro" id="IPR005715">
    <property type="entry name" value="Glu_5kinase/COase_Synthase"/>
</dbReference>
<keyword evidence="4 8" id="KW-0808">Transferase</keyword>
<dbReference type="Proteomes" id="UP000464954">
    <property type="component" value="Chromosome"/>
</dbReference>
<evidence type="ECO:0000256" key="4">
    <source>
        <dbReference type="ARBA" id="ARBA00022679"/>
    </source>
</evidence>
<evidence type="ECO:0000256" key="2">
    <source>
        <dbReference type="ARBA" id="ARBA00022605"/>
    </source>
</evidence>
<comment type="similarity">
    <text evidence="8">Belongs to the glutamate 5-kinase family.</text>
</comment>
<feature type="binding site" evidence="8">
    <location>
        <position position="144"/>
    </location>
    <ligand>
        <name>substrate</name>
    </ligand>
</feature>
<dbReference type="AlphaFoldDB" id="A0A6P1M939"/>
<evidence type="ECO:0000313" key="10">
    <source>
        <dbReference type="EMBL" id="QHI69583.1"/>
    </source>
</evidence>
<dbReference type="GO" id="GO:0005524">
    <property type="term" value="F:ATP binding"/>
    <property type="evidence" value="ECO:0007669"/>
    <property type="project" value="UniProtKB-KW"/>
</dbReference>
<dbReference type="CDD" id="cd04242">
    <property type="entry name" value="AAK_G5K_ProB"/>
    <property type="match status" value="1"/>
</dbReference>
<dbReference type="NCBIfam" id="TIGR01027">
    <property type="entry name" value="proB"/>
    <property type="match status" value="1"/>
</dbReference>
<evidence type="ECO:0000256" key="7">
    <source>
        <dbReference type="ARBA" id="ARBA00022840"/>
    </source>
</evidence>
<dbReference type="GO" id="GO:0055129">
    <property type="term" value="P:L-proline biosynthetic process"/>
    <property type="evidence" value="ECO:0007669"/>
    <property type="project" value="UniProtKB-UniRule"/>
</dbReference>
<evidence type="ECO:0000256" key="1">
    <source>
        <dbReference type="ARBA" id="ARBA00022490"/>
    </source>
</evidence>
<sequence length="259" mass="27754">MKETRNSLKQAKRVVVKVGSRVLVDETGKPDHDRIFSLVSGLAAGHSETHEMLLVSSGAIAAGIEALKMAQRPTALPDLQMAAAVGQTRLMNLYSHLFGQKHIMVGQVLLTDAIFRVSDGRTNAKNTLQNLIEHRIIPIINENDAVSTEEITFGDNDILASLVATLVNADVLILLTTTDGLRDGNGDRVPFIERVSEDILALDRGKNENLSTGGMKSKLMSAAKAAEADIPVVIADGRQDGIIQSILNGDDAGTLIVSR</sequence>
<dbReference type="KEGG" id="taer:GT409_08975"/>
<feature type="binding site" evidence="8">
    <location>
        <position position="156"/>
    </location>
    <ligand>
        <name>substrate</name>
    </ligand>
</feature>
<feature type="binding site" evidence="8">
    <location>
        <position position="17"/>
    </location>
    <ligand>
        <name>ATP</name>
        <dbReference type="ChEBI" id="CHEBI:30616"/>
    </ligand>
</feature>
<feature type="domain" description="Aspartate/glutamate/uridylate kinase" evidence="9">
    <location>
        <begin position="12"/>
        <end position="236"/>
    </location>
</feature>
<dbReference type="PIRSF" id="PIRSF000729">
    <property type="entry name" value="GK"/>
    <property type="match status" value="1"/>
</dbReference>
<organism evidence="10 11">
    <name type="scientific">Tichowtungia aerotolerans</name>
    <dbReference type="NCBI Taxonomy" id="2697043"/>
    <lineage>
        <taxon>Bacteria</taxon>
        <taxon>Pseudomonadati</taxon>
        <taxon>Kiritimatiellota</taxon>
        <taxon>Tichowtungiia</taxon>
        <taxon>Tichowtungiales</taxon>
        <taxon>Tichowtungiaceae</taxon>
        <taxon>Tichowtungia</taxon>
    </lineage>
</organism>
<accession>A0A6P1M939</accession>
<comment type="catalytic activity">
    <reaction evidence="8">
        <text>L-glutamate + ATP = L-glutamyl 5-phosphate + ADP</text>
        <dbReference type="Rhea" id="RHEA:14877"/>
        <dbReference type="ChEBI" id="CHEBI:29985"/>
        <dbReference type="ChEBI" id="CHEBI:30616"/>
        <dbReference type="ChEBI" id="CHEBI:58274"/>
        <dbReference type="ChEBI" id="CHEBI:456216"/>
        <dbReference type="EC" id="2.7.2.11"/>
    </reaction>
</comment>
<evidence type="ECO:0000256" key="6">
    <source>
        <dbReference type="ARBA" id="ARBA00022777"/>
    </source>
</evidence>
<keyword evidence="3 8" id="KW-0641">Proline biosynthesis</keyword>
<dbReference type="FunFam" id="3.40.1160.10:FF:000006">
    <property type="entry name" value="Glutamate 5-kinase"/>
    <property type="match status" value="1"/>
</dbReference>
<reference evidence="10 11" key="1">
    <citation type="submission" date="2020-01" db="EMBL/GenBank/DDBJ databases">
        <title>Ponticoccus aerotolerans gen. nov., sp. nov., an anaerobic bacterium and proposal of Ponticoccusceae fam. nov., Ponticoccusles ord. nov. and Ponticoccuse classis nov. in the phylum Kiritimatiellaeota.</title>
        <authorList>
            <person name="Zhou L.Y."/>
            <person name="Du Z.J."/>
        </authorList>
    </citation>
    <scope>NUCLEOTIDE SEQUENCE [LARGE SCALE GENOMIC DNA]</scope>
    <source>
        <strain evidence="10 11">S-5007</strain>
    </source>
</reference>
<dbReference type="InterPro" id="IPR001057">
    <property type="entry name" value="Glu/AcGlu_kinase"/>
</dbReference>
<feature type="binding site" evidence="8">
    <location>
        <position position="57"/>
    </location>
    <ligand>
        <name>substrate</name>
    </ligand>
</feature>
<comment type="pathway">
    <text evidence="8">Amino-acid biosynthesis; L-proline biosynthesis; L-glutamate 5-semialdehyde from L-glutamate: step 1/2.</text>
</comment>
<keyword evidence="6 8" id="KW-0418">Kinase</keyword>
<comment type="subcellular location">
    <subcellularLocation>
        <location evidence="8">Cytoplasm</location>
    </subcellularLocation>
</comment>
<evidence type="ECO:0000259" key="9">
    <source>
        <dbReference type="Pfam" id="PF00696"/>
    </source>
</evidence>
<name>A0A6P1M939_9BACT</name>
<evidence type="ECO:0000256" key="3">
    <source>
        <dbReference type="ARBA" id="ARBA00022650"/>
    </source>
</evidence>
<dbReference type="InterPro" id="IPR041739">
    <property type="entry name" value="G5K_ProB"/>
</dbReference>